<reference evidence="1 2" key="1">
    <citation type="submission" date="2020-05" db="EMBL/GenBank/DDBJ databases">
        <title>Identification and distribution of gene clusters putatively required for synthesis of sphingolipid metabolism inhibitors in phylogenetically diverse species of the filamentous fungus Fusarium.</title>
        <authorList>
            <person name="Kim H.-S."/>
            <person name="Busman M."/>
            <person name="Brown D.W."/>
            <person name="Divon H."/>
            <person name="Uhlig S."/>
            <person name="Proctor R.H."/>
        </authorList>
    </citation>
    <scope>NUCLEOTIDE SEQUENCE [LARGE SCALE GENOMIC DNA]</scope>
    <source>
        <strain evidence="1 2">NRRL 53147</strain>
    </source>
</reference>
<gene>
    <name evidence="1" type="ORF">FMEXI_12925</name>
</gene>
<keyword evidence="2" id="KW-1185">Reference proteome</keyword>
<protein>
    <recommendedName>
        <fullName evidence="3">NB-ARC domain-containing protein</fullName>
    </recommendedName>
</protein>
<organism evidence="1 2">
    <name type="scientific">Fusarium mexicanum</name>
    <dbReference type="NCBI Taxonomy" id="751941"/>
    <lineage>
        <taxon>Eukaryota</taxon>
        <taxon>Fungi</taxon>
        <taxon>Dikarya</taxon>
        <taxon>Ascomycota</taxon>
        <taxon>Pezizomycotina</taxon>
        <taxon>Sordariomycetes</taxon>
        <taxon>Hypocreomycetidae</taxon>
        <taxon>Hypocreales</taxon>
        <taxon>Nectriaceae</taxon>
        <taxon>Fusarium</taxon>
        <taxon>Fusarium fujikuroi species complex</taxon>
    </lineage>
</organism>
<evidence type="ECO:0000313" key="2">
    <source>
        <dbReference type="Proteomes" id="UP000522262"/>
    </source>
</evidence>
<dbReference type="Proteomes" id="UP000522262">
    <property type="component" value="Unassembled WGS sequence"/>
</dbReference>
<dbReference type="Gene3D" id="3.40.50.300">
    <property type="entry name" value="P-loop containing nucleotide triphosphate hydrolases"/>
    <property type="match status" value="1"/>
</dbReference>
<evidence type="ECO:0008006" key="3">
    <source>
        <dbReference type="Google" id="ProtNLM"/>
    </source>
</evidence>
<evidence type="ECO:0000313" key="1">
    <source>
        <dbReference type="EMBL" id="KAF5531533.1"/>
    </source>
</evidence>
<dbReference type="EMBL" id="JAAOAM010000405">
    <property type="protein sequence ID" value="KAF5531533.1"/>
    <property type="molecule type" value="Genomic_DNA"/>
</dbReference>
<name>A0A8H5MK15_9HYPO</name>
<dbReference type="InterPro" id="IPR027417">
    <property type="entry name" value="P-loop_NTPase"/>
</dbReference>
<accession>A0A8H5MK15</accession>
<comment type="caution">
    <text evidence="1">The sequence shown here is derived from an EMBL/GenBank/DDBJ whole genome shotgun (WGS) entry which is preliminary data.</text>
</comment>
<proteinExistence type="predicted"/>
<sequence>MAQCLPSKEEGAAKSMQNAWTPSAVRREIAVNTIFQGLGGVGKTQIALEAAYRLRDTDPFRSVFWVPAMDAMTFENA</sequence>
<dbReference type="AlphaFoldDB" id="A0A8H5MK15"/>